<dbReference type="OMA" id="RVHLTCC"/>
<sequence>MTDVEPVVTDFAASGRAGRRNALPDILGSPAGAGTSDLPHKLAELSVTEDERAEEGEPTSSETTLENQETAGKNGSLGQGDILKDGSKTFQMVSKTLKSSSKSYGFIQL</sequence>
<dbReference type="PANTHER" id="PTHR15416">
    <property type="entry name" value="CAMP-DEPENDENT PROTEIN KINASE INHIBITOR/PKI"/>
    <property type="match status" value="1"/>
</dbReference>
<accession>A0A7M4EAG0</accession>
<evidence type="ECO:0000256" key="3">
    <source>
        <dbReference type="ARBA" id="ARBA00023013"/>
    </source>
</evidence>
<comment type="function">
    <text evidence="1">Extremely potent competitive inhibitor of cAMP-dependent protein kinase activity, this protein interacts with the catalytic subunit of the enzyme after the cAMP-induced dissociation of its regulatory chains.</text>
</comment>
<feature type="region of interest" description="Disordered" evidence="4">
    <location>
        <begin position="1"/>
        <end position="84"/>
    </location>
</feature>
<dbReference type="Proteomes" id="UP000594220">
    <property type="component" value="Unplaced"/>
</dbReference>
<evidence type="ECO:0000256" key="4">
    <source>
        <dbReference type="SAM" id="MobiDB-lite"/>
    </source>
</evidence>
<gene>
    <name evidence="5" type="primary">PKIB</name>
</gene>
<dbReference type="GeneTree" id="ENSGT00530000064264"/>
<organism evidence="5 6">
    <name type="scientific">Crocodylus porosus</name>
    <name type="common">Saltwater crocodile</name>
    <name type="synonym">Estuarine crocodile</name>
    <dbReference type="NCBI Taxonomy" id="8502"/>
    <lineage>
        <taxon>Eukaryota</taxon>
        <taxon>Metazoa</taxon>
        <taxon>Chordata</taxon>
        <taxon>Craniata</taxon>
        <taxon>Vertebrata</taxon>
        <taxon>Euteleostomi</taxon>
        <taxon>Archelosauria</taxon>
        <taxon>Archosauria</taxon>
        <taxon>Crocodylia</taxon>
        <taxon>Longirostres</taxon>
        <taxon>Crocodylidae</taxon>
        <taxon>Crocodylus</taxon>
    </lineage>
</organism>
<name>A0A7M4EAG0_CROPO</name>
<evidence type="ECO:0000256" key="1">
    <source>
        <dbReference type="ARBA" id="ARBA00002844"/>
    </source>
</evidence>
<dbReference type="GO" id="GO:0004862">
    <property type="term" value="F:cAMP-dependent protein kinase inhibitor activity"/>
    <property type="evidence" value="ECO:0007669"/>
    <property type="project" value="InterPro"/>
</dbReference>
<proteinExistence type="inferred from homology"/>
<dbReference type="InterPro" id="IPR004171">
    <property type="entry name" value="cAMP_dep_PKI"/>
</dbReference>
<keyword evidence="6" id="KW-1185">Reference proteome</keyword>
<dbReference type="Ensembl" id="ENSCPRT00005008044.1">
    <property type="protein sequence ID" value="ENSCPRP00005006861.1"/>
    <property type="gene ID" value="ENSCPRG00005004890.1"/>
</dbReference>
<feature type="compositionally biased region" description="Polar residues" evidence="4">
    <location>
        <begin position="58"/>
        <end position="73"/>
    </location>
</feature>
<feature type="compositionally biased region" description="Acidic residues" evidence="4">
    <location>
        <begin position="47"/>
        <end position="57"/>
    </location>
</feature>
<dbReference type="Pfam" id="PF02827">
    <property type="entry name" value="PKI"/>
    <property type="match status" value="1"/>
</dbReference>
<evidence type="ECO:0000313" key="6">
    <source>
        <dbReference type="Proteomes" id="UP000594220"/>
    </source>
</evidence>
<evidence type="ECO:0000313" key="5">
    <source>
        <dbReference type="Ensembl" id="ENSCPRP00005006861.1"/>
    </source>
</evidence>
<dbReference type="AlphaFoldDB" id="A0A7M4EAG0"/>
<reference evidence="5" key="2">
    <citation type="submission" date="2025-09" db="UniProtKB">
        <authorList>
            <consortium name="Ensembl"/>
        </authorList>
    </citation>
    <scope>IDENTIFICATION</scope>
</reference>
<evidence type="ECO:0000256" key="2">
    <source>
        <dbReference type="ARBA" id="ARBA00006393"/>
    </source>
</evidence>
<keyword evidence="3" id="KW-0649">Protein kinase inhibitor</keyword>
<comment type="similarity">
    <text evidence="2">Belongs to the PKI family.</text>
</comment>
<reference evidence="5" key="1">
    <citation type="submission" date="2025-08" db="UniProtKB">
        <authorList>
            <consortium name="Ensembl"/>
        </authorList>
    </citation>
    <scope>IDENTIFICATION</scope>
</reference>
<protein>
    <submittedName>
        <fullName evidence="5">cAMP-dependent protein kinase inhibitor beta</fullName>
    </submittedName>
</protein>